<protein>
    <submittedName>
        <fullName evidence="1">MFS transporter</fullName>
    </submittedName>
</protein>
<name>A0A154BNN0_ANASB</name>
<dbReference type="InterPro" id="IPR024747">
    <property type="entry name" value="Pyridox_Oxase-rel"/>
</dbReference>
<dbReference type="SUPFAM" id="SSF50475">
    <property type="entry name" value="FMN-binding split barrel"/>
    <property type="match status" value="1"/>
</dbReference>
<dbReference type="PANTHER" id="PTHR34071:SF2">
    <property type="entry name" value="FLAVIN-NUCLEOTIDE-BINDING PROTEIN"/>
    <property type="match status" value="1"/>
</dbReference>
<dbReference type="OrthoDB" id="9794935at2"/>
<dbReference type="PANTHER" id="PTHR34071">
    <property type="entry name" value="5-NITROIMIDAZOLE ANTIBIOTICS RESISTANCE PROTEIN, NIMA-FAMILY-RELATED PROTEIN-RELATED"/>
    <property type="match status" value="1"/>
</dbReference>
<comment type="caution">
    <text evidence="1">The sequence shown here is derived from an EMBL/GenBank/DDBJ whole genome shotgun (WGS) entry which is preliminary data.</text>
</comment>
<proteinExistence type="predicted"/>
<dbReference type="STRING" id="1794912.AXX12_12265"/>
<evidence type="ECO:0000313" key="1">
    <source>
        <dbReference type="EMBL" id="KYZ75485.1"/>
    </source>
</evidence>
<accession>A0A154BNN0</accession>
<dbReference type="EMBL" id="LSGP01000023">
    <property type="protein sequence ID" value="KYZ75485.1"/>
    <property type="molecule type" value="Genomic_DNA"/>
</dbReference>
<sequence>MFKEMRRHDRGLTRSETDEILLNGVYGVLSINGEDDYAYGVPLSYVYTGGHIYFHCAQEGYKLNCTRKRNKVTFCVVGKANTLPDKFSMEYASAIVFGEVSEVHDQEKLAALMAFVEKYSSSYMEKGKEYADSVHHKTVVLKIDSKHITGKARK</sequence>
<dbReference type="Pfam" id="PF12900">
    <property type="entry name" value="Pyridox_ox_2"/>
    <property type="match status" value="1"/>
</dbReference>
<gene>
    <name evidence="1" type="ORF">AXX12_12265</name>
</gene>
<organism evidence="1 2">
    <name type="scientific">Anaerosporomusa subterranea</name>
    <dbReference type="NCBI Taxonomy" id="1794912"/>
    <lineage>
        <taxon>Bacteria</taxon>
        <taxon>Bacillati</taxon>
        <taxon>Bacillota</taxon>
        <taxon>Negativicutes</taxon>
        <taxon>Acetonemataceae</taxon>
        <taxon>Anaerosporomusa</taxon>
    </lineage>
</organism>
<dbReference type="AlphaFoldDB" id="A0A154BNN0"/>
<dbReference type="Proteomes" id="UP000076268">
    <property type="component" value="Unassembled WGS sequence"/>
</dbReference>
<dbReference type="RefSeq" id="WP_066244101.1">
    <property type="nucleotide sequence ID" value="NZ_LSGP01000023.1"/>
</dbReference>
<reference evidence="1 2" key="1">
    <citation type="submission" date="2016-02" db="EMBL/GenBank/DDBJ databases">
        <title>Anaerosporomusa subterraneum gen. nov., sp. nov., a spore-forming obligate anaerobe isolated from saprolite.</title>
        <authorList>
            <person name="Choi J.K."/>
            <person name="Shah M."/>
            <person name="Yee N."/>
        </authorList>
    </citation>
    <scope>NUCLEOTIDE SEQUENCE [LARGE SCALE GENOMIC DNA]</scope>
    <source>
        <strain evidence="1 2">RU4</strain>
    </source>
</reference>
<dbReference type="Gene3D" id="2.30.110.10">
    <property type="entry name" value="Electron Transport, Fmn-binding Protein, Chain A"/>
    <property type="match status" value="1"/>
</dbReference>
<keyword evidence="2" id="KW-1185">Reference proteome</keyword>
<dbReference type="InterPro" id="IPR012349">
    <property type="entry name" value="Split_barrel_FMN-bd"/>
</dbReference>
<evidence type="ECO:0000313" key="2">
    <source>
        <dbReference type="Proteomes" id="UP000076268"/>
    </source>
</evidence>